<dbReference type="GO" id="GO:0032481">
    <property type="term" value="P:positive regulation of type I interferon production"/>
    <property type="evidence" value="ECO:0007669"/>
    <property type="project" value="InterPro"/>
</dbReference>
<dbReference type="Gene3D" id="3.40.50.12100">
    <property type="entry name" value="Stimulator of interferon genes protein"/>
    <property type="match status" value="1"/>
</dbReference>
<evidence type="ECO:0008006" key="10">
    <source>
        <dbReference type="Google" id="ProtNLM"/>
    </source>
</evidence>
<reference evidence="8" key="1">
    <citation type="journal article" date="2023" name="Insect Mol. Biol.">
        <title>Genome sequencing provides insights into the evolution of gene families encoding plant cell wall-degrading enzymes in longhorned beetles.</title>
        <authorList>
            <person name="Shin N.R."/>
            <person name="Okamura Y."/>
            <person name="Kirsch R."/>
            <person name="Pauchet Y."/>
        </authorList>
    </citation>
    <scope>NUCLEOTIDE SEQUENCE</scope>
    <source>
        <strain evidence="8">AMC_N1</strain>
    </source>
</reference>
<keyword evidence="3 5" id="KW-1133">Transmembrane helix</keyword>
<evidence type="ECO:0000259" key="7">
    <source>
        <dbReference type="Pfam" id="PF23417"/>
    </source>
</evidence>
<organism evidence="8 9">
    <name type="scientific">Aromia moschata</name>
    <dbReference type="NCBI Taxonomy" id="1265417"/>
    <lineage>
        <taxon>Eukaryota</taxon>
        <taxon>Metazoa</taxon>
        <taxon>Ecdysozoa</taxon>
        <taxon>Arthropoda</taxon>
        <taxon>Hexapoda</taxon>
        <taxon>Insecta</taxon>
        <taxon>Pterygota</taxon>
        <taxon>Neoptera</taxon>
        <taxon>Endopterygota</taxon>
        <taxon>Coleoptera</taxon>
        <taxon>Polyphaga</taxon>
        <taxon>Cucujiformia</taxon>
        <taxon>Chrysomeloidea</taxon>
        <taxon>Cerambycidae</taxon>
        <taxon>Cerambycinae</taxon>
        <taxon>Callichromatini</taxon>
        <taxon>Aromia</taxon>
    </lineage>
</organism>
<accession>A0AAV8XXV0</accession>
<dbReference type="GO" id="GO:0000045">
    <property type="term" value="P:autophagosome assembly"/>
    <property type="evidence" value="ECO:0007669"/>
    <property type="project" value="TreeGrafter"/>
</dbReference>
<evidence type="ECO:0000256" key="3">
    <source>
        <dbReference type="ARBA" id="ARBA00022989"/>
    </source>
</evidence>
<comment type="caution">
    <text evidence="8">The sequence shown here is derived from an EMBL/GenBank/DDBJ whole genome shotgun (WGS) entry which is preliminary data.</text>
</comment>
<dbReference type="PANTHER" id="PTHR34339:SF1">
    <property type="entry name" value="STIMULATOR OF INTERFERON GENES PROTEIN"/>
    <property type="match status" value="1"/>
</dbReference>
<keyword evidence="9" id="KW-1185">Reference proteome</keyword>
<feature type="transmembrane region" description="Helical" evidence="5">
    <location>
        <begin position="145"/>
        <end position="163"/>
    </location>
</feature>
<keyword evidence="2 5" id="KW-0812">Transmembrane</keyword>
<dbReference type="AlphaFoldDB" id="A0AAV8XXV0"/>
<evidence type="ECO:0000256" key="4">
    <source>
        <dbReference type="ARBA" id="ARBA00023136"/>
    </source>
</evidence>
<dbReference type="GO" id="GO:0045087">
    <property type="term" value="P:innate immune response"/>
    <property type="evidence" value="ECO:0007669"/>
    <property type="project" value="TreeGrafter"/>
</dbReference>
<feature type="domain" description="STING transmembrane" evidence="7">
    <location>
        <begin position="69"/>
        <end position="177"/>
    </location>
</feature>
<dbReference type="GO" id="GO:0002218">
    <property type="term" value="P:activation of innate immune response"/>
    <property type="evidence" value="ECO:0007669"/>
    <property type="project" value="InterPro"/>
</dbReference>
<feature type="transmembrane region" description="Helical" evidence="5">
    <location>
        <begin position="183"/>
        <end position="201"/>
    </location>
</feature>
<dbReference type="GO" id="GO:0035438">
    <property type="term" value="F:cyclic-di-GMP binding"/>
    <property type="evidence" value="ECO:0007669"/>
    <property type="project" value="TreeGrafter"/>
</dbReference>
<protein>
    <recommendedName>
        <fullName evidence="10">Stimulator of interferon genes protein</fullName>
    </recommendedName>
</protein>
<comment type="subcellular location">
    <subcellularLocation>
        <location evidence="1">Membrane</location>
        <topology evidence="1">Multi-pass membrane protein</topology>
    </subcellularLocation>
</comment>
<proteinExistence type="predicted"/>
<dbReference type="Pfam" id="PF15009">
    <property type="entry name" value="STING_LBD"/>
    <property type="match status" value="1"/>
</dbReference>
<feature type="domain" description="STING ligand-binding" evidence="6">
    <location>
        <begin position="183"/>
        <end position="325"/>
    </location>
</feature>
<dbReference type="GO" id="GO:0016239">
    <property type="term" value="P:positive regulation of macroautophagy"/>
    <property type="evidence" value="ECO:0007669"/>
    <property type="project" value="TreeGrafter"/>
</dbReference>
<dbReference type="InterPro" id="IPR029158">
    <property type="entry name" value="STING"/>
</dbReference>
<dbReference type="InterPro" id="IPR038623">
    <property type="entry name" value="STING_C_sf"/>
</dbReference>
<evidence type="ECO:0000313" key="8">
    <source>
        <dbReference type="EMBL" id="KAJ8943534.1"/>
    </source>
</evidence>
<dbReference type="Gene3D" id="1.20.5.5200">
    <property type="match status" value="1"/>
</dbReference>
<dbReference type="GO" id="GO:0061507">
    <property type="term" value="F:2',3'-cyclic GMP-AMP binding"/>
    <property type="evidence" value="ECO:0007669"/>
    <property type="project" value="TreeGrafter"/>
</dbReference>
<sequence length="348" mass="39805">MSEAENIVASQSAQVNLKNLCVLQRGNKFYYPRSIPQERGPLVTKNRSGYCGSDLITNDNKKTSVIALYCLALLISIVLQLLYRSVLVLEELNHLQSRYSGSYANLLKNAFHLPVKCYIALFALVLYTLYYFVSNDWFSEFEFSFKRITLLLVPSIYLIGILLELNVSPLNDSLWIAKDNGLDYGSGMAYSFFYGYLNLVLPKTGTQEKNLKELMQDYEDQNDVHFAVYKLFILIPKSLTCTVSLKNENSPSIDESSSLPPKTITVAGVQDRVYKNAVYKIISEKTQSKIYVSAEFATPLKTFKDVFNRAGDHSDFYKDQDNQICYYDVGKIILTRLRELKKQREKTD</sequence>
<evidence type="ECO:0000313" key="9">
    <source>
        <dbReference type="Proteomes" id="UP001162162"/>
    </source>
</evidence>
<dbReference type="GO" id="GO:0061709">
    <property type="term" value="P:reticulophagy"/>
    <property type="evidence" value="ECO:0007669"/>
    <property type="project" value="TreeGrafter"/>
</dbReference>
<dbReference type="Pfam" id="PF23417">
    <property type="entry name" value="STING_TM"/>
    <property type="match status" value="1"/>
</dbReference>
<dbReference type="InterPro" id="IPR055432">
    <property type="entry name" value="STING_LBD"/>
</dbReference>
<evidence type="ECO:0000256" key="1">
    <source>
        <dbReference type="ARBA" id="ARBA00004141"/>
    </source>
</evidence>
<feature type="transmembrane region" description="Helical" evidence="5">
    <location>
        <begin position="65"/>
        <end position="83"/>
    </location>
</feature>
<dbReference type="Proteomes" id="UP001162162">
    <property type="component" value="Unassembled WGS sequence"/>
</dbReference>
<feature type="transmembrane region" description="Helical" evidence="5">
    <location>
        <begin position="113"/>
        <end position="133"/>
    </location>
</feature>
<dbReference type="EMBL" id="JAPWTK010000286">
    <property type="protein sequence ID" value="KAJ8943534.1"/>
    <property type="molecule type" value="Genomic_DNA"/>
</dbReference>
<gene>
    <name evidence="8" type="ORF">NQ318_023045</name>
</gene>
<dbReference type="GO" id="GO:0005789">
    <property type="term" value="C:endoplasmic reticulum membrane"/>
    <property type="evidence" value="ECO:0007669"/>
    <property type="project" value="TreeGrafter"/>
</dbReference>
<dbReference type="PANTHER" id="PTHR34339">
    <property type="entry name" value="STIMULATOR OF INTERFERON GENES PROTEIN"/>
    <property type="match status" value="1"/>
</dbReference>
<keyword evidence="4 5" id="KW-0472">Membrane</keyword>
<dbReference type="InterPro" id="IPR055434">
    <property type="entry name" value="STING_TM"/>
</dbReference>
<name>A0AAV8XXV0_9CUCU</name>
<evidence type="ECO:0000256" key="5">
    <source>
        <dbReference type="SAM" id="Phobius"/>
    </source>
</evidence>
<evidence type="ECO:0000256" key="2">
    <source>
        <dbReference type="ARBA" id="ARBA00022692"/>
    </source>
</evidence>
<evidence type="ECO:0000259" key="6">
    <source>
        <dbReference type="Pfam" id="PF15009"/>
    </source>
</evidence>
<dbReference type="GO" id="GO:0005776">
    <property type="term" value="C:autophagosome"/>
    <property type="evidence" value="ECO:0007669"/>
    <property type="project" value="TreeGrafter"/>
</dbReference>